<name>A0A140WZ38_ECOLX</name>
<keyword evidence="1" id="KW-0614">Plasmid</keyword>
<gene>
    <name evidence="1" type="ORF">J444_pF61</name>
</gene>
<dbReference type="EMBL" id="KC853439">
    <property type="protein sequence ID" value="AHF23414.1"/>
    <property type="molecule type" value="Genomic_DNA"/>
</dbReference>
<proteinExistence type="predicted"/>
<organism evidence="1">
    <name type="scientific">Escherichia coli ACN001</name>
    <dbReference type="NCBI Taxonomy" id="1311757"/>
    <lineage>
        <taxon>Bacteria</taxon>
        <taxon>Pseudomonadati</taxon>
        <taxon>Pseudomonadota</taxon>
        <taxon>Gammaproteobacteria</taxon>
        <taxon>Enterobacterales</taxon>
        <taxon>Enterobacteriaceae</taxon>
        <taxon>Escherichia</taxon>
    </lineage>
</organism>
<dbReference type="AlphaFoldDB" id="A0A140WZ38"/>
<protein>
    <submittedName>
        <fullName evidence="1">Uncharacterized protein</fullName>
    </submittedName>
</protein>
<evidence type="ECO:0000313" key="1">
    <source>
        <dbReference type="EMBL" id="AHF23414.1"/>
    </source>
</evidence>
<accession>A0A140WZ38</accession>
<reference evidence="1" key="1">
    <citation type="journal article" date="2014" name="J Glob Antimicrob Resist">
        <title>Plasmid-mediated multidrug resistance and virulence in an avian pathogenic Escherichia coli strain isolated in China.</title>
        <authorList>
            <person name="Wang X."/>
            <person name="Hao H."/>
            <person name="Xu Z."/>
            <person name="Zheng H."/>
            <person name="Liu C."/>
            <person name="Wei L."/>
            <person name="Zhang R."/>
            <person name="Bi D."/>
            <person name="Chen H."/>
            <person name="Tan C."/>
        </authorList>
    </citation>
    <scope>NUCLEOTIDE SEQUENCE</scope>
    <source>
        <strain evidence="1">ACN001</strain>
        <plasmid evidence="1">pACN001-F</plasmid>
    </source>
</reference>
<geneLocation type="plasmid" evidence="1">
    <name>pACN001-F</name>
</geneLocation>
<sequence length="93" mass="10279">MPGTASVTVWVAAHTGATAAARAREANSFFMMNSWLIEKWNDIGKSKRDQDQHGHDPENQLVGGAHLRNRADLTWLACLHGPVNPLPGEEQRH</sequence>